<gene>
    <name evidence="2" type="ORF">CJF38_16280</name>
</gene>
<proteinExistence type="predicted"/>
<accession>A0ABX4GIW4</accession>
<sequence length="69" mass="7863">MRMEDLRYYTIVTLLVLGSAGLNTMIVVWVVEMFFTLSDSALYVTVVVTYIVICLVGMIHAIPRLRGFF</sequence>
<keyword evidence="1" id="KW-0812">Transmembrane</keyword>
<dbReference type="Proteomes" id="UP000216897">
    <property type="component" value="Unassembled WGS sequence"/>
</dbReference>
<name>A0ABX4GIW4_9PSED</name>
<evidence type="ECO:0000313" key="2">
    <source>
        <dbReference type="EMBL" id="OZY54027.1"/>
    </source>
</evidence>
<feature type="transmembrane region" description="Helical" evidence="1">
    <location>
        <begin position="41"/>
        <end position="62"/>
    </location>
</feature>
<keyword evidence="1" id="KW-1133">Transmembrane helix</keyword>
<keyword evidence="3" id="KW-1185">Reference proteome</keyword>
<dbReference type="EMBL" id="NQKG01000017">
    <property type="protein sequence ID" value="OZY54027.1"/>
    <property type="molecule type" value="Genomic_DNA"/>
</dbReference>
<evidence type="ECO:0000256" key="1">
    <source>
        <dbReference type="SAM" id="Phobius"/>
    </source>
</evidence>
<protein>
    <submittedName>
        <fullName evidence="2">Uncharacterized protein</fullName>
    </submittedName>
</protein>
<comment type="caution">
    <text evidence="2">The sequence shown here is derived from an EMBL/GenBank/DDBJ whole genome shotgun (WGS) entry which is preliminary data.</text>
</comment>
<organism evidence="2 3">
    <name type="scientific">Pseudomonas lundensis</name>
    <dbReference type="NCBI Taxonomy" id="86185"/>
    <lineage>
        <taxon>Bacteria</taxon>
        <taxon>Pseudomonadati</taxon>
        <taxon>Pseudomonadota</taxon>
        <taxon>Gammaproteobacteria</taxon>
        <taxon>Pseudomonadales</taxon>
        <taxon>Pseudomonadaceae</taxon>
        <taxon>Pseudomonas</taxon>
    </lineage>
</organism>
<keyword evidence="1" id="KW-0472">Membrane</keyword>
<evidence type="ECO:0000313" key="3">
    <source>
        <dbReference type="Proteomes" id="UP000216897"/>
    </source>
</evidence>
<feature type="transmembrane region" description="Helical" evidence="1">
    <location>
        <begin position="12"/>
        <end position="35"/>
    </location>
</feature>
<reference evidence="2 3" key="1">
    <citation type="submission" date="2017-08" db="EMBL/GenBank/DDBJ databases">
        <title>Genomic and metabolic characterisation of spoilage-associated Pseudomonas species.</title>
        <authorList>
            <person name="Stanborough T."/>
            <person name="Fegan N."/>
            <person name="Powell S.M."/>
            <person name="Singh T."/>
            <person name="Tamplin M.L."/>
            <person name="Chandry P.S."/>
        </authorList>
    </citation>
    <scope>NUCLEOTIDE SEQUENCE [LARGE SCALE GENOMIC DNA]</scope>
    <source>
        <strain evidence="2 3">L1814</strain>
    </source>
</reference>